<evidence type="ECO:0000313" key="2">
    <source>
        <dbReference type="Proteomes" id="UP000214646"/>
    </source>
</evidence>
<accession>A0A225DGS8</accession>
<name>A0A225DGS8_9BACT</name>
<dbReference type="Proteomes" id="UP000214646">
    <property type="component" value="Unassembled WGS sequence"/>
</dbReference>
<gene>
    <name evidence="1" type="ORF">FRUB_06389</name>
</gene>
<evidence type="ECO:0000313" key="1">
    <source>
        <dbReference type="EMBL" id="OWK38884.1"/>
    </source>
</evidence>
<dbReference type="EMBL" id="NIDE01000013">
    <property type="protein sequence ID" value="OWK38884.1"/>
    <property type="molecule type" value="Genomic_DNA"/>
</dbReference>
<organism evidence="1 2">
    <name type="scientific">Fimbriiglobus ruber</name>
    <dbReference type="NCBI Taxonomy" id="1908690"/>
    <lineage>
        <taxon>Bacteria</taxon>
        <taxon>Pseudomonadati</taxon>
        <taxon>Planctomycetota</taxon>
        <taxon>Planctomycetia</taxon>
        <taxon>Gemmatales</taxon>
        <taxon>Gemmataceae</taxon>
        <taxon>Fimbriiglobus</taxon>
    </lineage>
</organism>
<proteinExistence type="predicted"/>
<sequence length="248" mass="28288">MNSYNSLSDDFGISMYLASKVDMPTGRETVLHFFEAIQKHYPKMTDFEKRDGNEYMLEEDRDAGSYRWASLDPKRLSSGFVNPPTLEDADQQNERLLDMAPYHLGISSLDTDSLDVVYYFDLMYAGNHDEVVAEALATGGPLESLSKLQAGRVLNYQPAMMVVLDESCQLQCRLSVETRTTAYQMRTGNFPEAPISVYFTVRQFWGKQPFKTFADSYRNQRRLLDELVTDHIVPHVVQPLARAISAKQ</sequence>
<dbReference type="RefSeq" id="WP_088257237.1">
    <property type="nucleotide sequence ID" value="NZ_NIDE01000013.1"/>
</dbReference>
<keyword evidence="2" id="KW-1185">Reference proteome</keyword>
<dbReference type="OrthoDB" id="250042at2"/>
<comment type="caution">
    <text evidence="1">The sequence shown here is derived from an EMBL/GenBank/DDBJ whole genome shotgun (WGS) entry which is preliminary data.</text>
</comment>
<protein>
    <submittedName>
        <fullName evidence="1">Uncharacterized protein</fullName>
    </submittedName>
</protein>
<dbReference type="AlphaFoldDB" id="A0A225DGS8"/>
<reference evidence="2" key="1">
    <citation type="submission" date="2017-06" db="EMBL/GenBank/DDBJ databases">
        <title>Genome analysis of Fimbriiglobus ruber SP5, the first member of the order Planctomycetales with confirmed chitinolytic capability.</title>
        <authorList>
            <person name="Ravin N.V."/>
            <person name="Rakitin A.L."/>
            <person name="Ivanova A.A."/>
            <person name="Beletsky A.V."/>
            <person name="Kulichevskaya I.S."/>
            <person name="Mardanov A.V."/>
            <person name="Dedysh S.N."/>
        </authorList>
    </citation>
    <scope>NUCLEOTIDE SEQUENCE [LARGE SCALE GENOMIC DNA]</scope>
    <source>
        <strain evidence="2">SP5</strain>
    </source>
</reference>